<dbReference type="PROSITE" id="PS51257">
    <property type="entry name" value="PROKAR_LIPOPROTEIN"/>
    <property type="match status" value="1"/>
</dbReference>
<proteinExistence type="predicted"/>
<name>A0A2P2E945_9PROT</name>
<feature type="domain" description="Polysaccharide export protein N-terminal" evidence="2">
    <location>
        <begin position="70"/>
        <end position="141"/>
    </location>
</feature>
<dbReference type="GO" id="GO:0015159">
    <property type="term" value="F:polysaccharide transmembrane transporter activity"/>
    <property type="evidence" value="ECO:0007669"/>
    <property type="project" value="InterPro"/>
</dbReference>
<keyword evidence="1" id="KW-0732">Signal</keyword>
<sequence>MPNKPAVRSHGWTSRVRLALSVGLGLFVSACAPRGYVDALRTEGAQWRTPGSVATIEFPAVATFPSWTSQDEAYRLFPGDVIDFQSIGAPEINRKLTVAPDGRIHPPMLAPMMAGDRTLDDLKSDLESQYGALLRNPVVTLAPESFASQKFYVGGEVAKPGIYDLTGETDPLQAIVLAGGFLNSARREEVVVLRRGAGGQPFMRIYNLKSAWSSQALMAELPRLRRFDVVWVPKSTVAELGLFTQQFVRDALPVTIGFNYSIGNNFR</sequence>
<gene>
    <name evidence="4" type="ORF">PbB2_01257</name>
</gene>
<dbReference type="PANTHER" id="PTHR33619">
    <property type="entry name" value="POLYSACCHARIDE EXPORT PROTEIN GFCE-RELATED"/>
    <property type="match status" value="1"/>
</dbReference>
<dbReference type="OrthoDB" id="197007at2"/>
<dbReference type="EMBL" id="BFBR01000003">
    <property type="protein sequence ID" value="GBF57589.1"/>
    <property type="molecule type" value="Genomic_DNA"/>
</dbReference>
<reference evidence="4 5" key="1">
    <citation type="journal article" date="2018" name="Genome Announc.">
        <title>Draft Genome Sequence of "Candidatus Phycosocius bacilliformis," an Alphaproteobacterial Ectosymbiont of the Hydrocarbon-Producing Green Alga Botryococcus braunii.</title>
        <authorList>
            <person name="Tanabe Y."/>
            <person name="Yamaguchi H."/>
            <person name="Watanabe M.M."/>
        </authorList>
    </citation>
    <scope>NUCLEOTIDE SEQUENCE [LARGE SCALE GENOMIC DNA]</scope>
    <source>
        <strain evidence="4 5">BOTRYCO-2</strain>
    </source>
</reference>
<keyword evidence="5" id="KW-1185">Reference proteome</keyword>
<dbReference type="Pfam" id="PF02563">
    <property type="entry name" value="Poly_export"/>
    <property type="match status" value="1"/>
</dbReference>
<evidence type="ECO:0000259" key="2">
    <source>
        <dbReference type="Pfam" id="PF02563"/>
    </source>
</evidence>
<dbReference type="InterPro" id="IPR003715">
    <property type="entry name" value="Poly_export_N"/>
</dbReference>
<dbReference type="Proteomes" id="UP000245086">
    <property type="component" value="Unassembled WGS sequence"/>
</dbReference>
<feature type="domain" description="Soluble ligand binding" evidence="3">
    <location>
        <begin position="150"/>
        <end position="201"/>
    </location>
</feature>
<evidence type="ECO:0000313" key="4">
    <source>
        <dbReference type="EMBL" id="GBF57589.1"/>
    </source>
</evidence>
<dbReference type="Gene3D" id="3.10.560.10">
    <property type="entry name" value="Outer membrane lipoprotein wza domain like"/>
    <property type="match status" value="1"/>
</dbReference>
<dbReference type="InterPro" id="IPR019554">
    <property type="entry name" value="Soluble_ligand-bd"/>
</dbReference>
<accession>A0A2P2E945</accession>
<dbReference type="AlphaFoldDB" id="A0A2P2E945"/>
<dbReference type="RefSeq" id="WP_108984466.1">
    <property type="nucleotide sequence ID" value="NZ_BFBR01000003.1"/>
</dbReference>
<protein>
    <submittedName>
        <fullName evidence="4">Uncharacterized protein</fullName>
    </submittedName>
</protein>
<dbReference type="Pfam" id="PF10531">
    <property type="entry name" value="SLBB"/>
    <property type="match status" value="1"/>
</dbReference>
<evidence type="ECO:0000259" key="3">
    <source>
        <dbReference type="Pfam" id="PF10531"/>
    </source>
</evidence>
<evidence type="ECO:0000256" key="1">
    <source>
        <dbReference type="ARBA" id="ARBA00022729"/>
    </source>
</evidence>
<dbReference type="InterPro" id="IPR049712">
    <property type="entry name" value="Poly_export"/>
</dbReference>
<organism evidence="4 5">
    <name type="scientific">Candidatus Phycosocius bacilliformis</name>
    <dbReference type="NCBI Taxonomy" id="1445552"/>
    <lineage>
        <taxon>Bacteria</taxon>
        <taxon>Pseudomonadati</taxon>
        <taxon>Pseudomonadota</taxon>
        <taxon>Alphaproteobacteria</taxon>
        <taxon>Caulobacterales</taxon>
        <taxon>Caulobacterales incertae sedis</taxon>
        <taxon>Candidatus Phycosocius</taxon>
    </lineage>
</organism>
<dbReference type="PANTHER" id="PTHR33619:SF3">
    <property type="entry name" value="POLYSACCHARIDE EXPORT PROTEIN GFCE-RELATED"/>
    <property type="match status" value="1"/>
</dbReference>
<comment type="caution">
    <text evidence="4">The sequence shown here is derived from an EMBL/GenBank/DDBJ whole genome shotgun (WGS) entry which is preliminary data.</text>
</comment>
<evidence type="ECO:0000313" key="5">
    <source>
        <dbReference type="Proteomes" id="UP000245086"/>
    </source>
</evidence>